<evidence type="ECO:0000313" key="2">
    <source>
        <dbReference type="Proteomes" id="UP001245683"/>
    </source>
</evidence>
<dbReference type="EC" id="3.2.2.-" evidence="1"/>
<dbReference type="InterPro" id="IPR005502">
    <property type="entry name" value="Ribosyl_crysJ1"/>
</dbReference>
<dbReference type="AlphaFoldDB" id="A0AAE4NYK7"/>
<comment type="caution">
    <text evidence="1">The sequence shown here is derived from an EMBL/GenBank/DDBJ whole genome shotgun (WGS) entry which is preliminary data.</text>
</comment>
<proteinExistence type="predicted"/>
<gene>
    <name evidence="1" type="ORF">RBI02_09095</name>
</gene>
<keyword evidence="1" id="KW-0326">Glycosidase</keyword>
<dbReference type="GO" id="GO:0016798">
    <property type="term" value="F:hydrolase activity, acting on glycosyl bonds"/>
    <property type="evidence" value="ECO:0007669"/>
    <property type="project" value="UniProtKB-KW"/>
</dbReference>
<dbReference type="Proteomes" id="UP001245683">
    <property type="component" value="Unassembled WGS sequence"/>
</dbReference>
<organism evidence="1 2">
    <name type="scientific">Thermococcus waiotapuensis</name>
    <dbReference type="NCBI Taxonomy" id="90909"/>
    <lineage>
        <taxon>Archaea</taxon>
        <taxon>Methanobacteriati</taxon>
        <taxon>Methanobacteriota</taxon>
        <taxon>Thermococci</taxon>
        <taxon>Thermococcales</taxon>
        <taxon>Thermococcaceae</taxon>
        <taxon>Thermococcus</taxon>
    </lineage>
</organism>
<dbReference type="RefSeq" id="WP_315343318.1">
    <property type="nucleotide sequence ID" value="NZ_JAVDZE010000006.1"/>
</dbReference>
<protein>
    <submittedName>
        <fullName evidence="1">ADP-ribosylglycohydrolase family protein</fullName>
        <ecNumber evidence="1">3.2.2.-</ecNumber>
    </submittedName>
</protein>
<dbReference type="InterPro" id="IPR036705">
    <property type="entry name" value="Ribosyl_crysJ1_sf"/>
</dbReference>
<name>A0AAE4NYK7_9EURY</name>
<dbReference type="Gene3D" id="1.10.4080.10">
    <property type="entry name" value="ADP-ribosylation/Crystallin J1"/>
    <property type="match status" value="1"/>
</dbReference>
<keyword evidence="1" id="KW-0378">Hydrolase</keyword>
<evidence type="ECO:0000313" key="1">
    <source>
        <dbReference type="EMBL" id="MDV3104686.1"/>
    </source>
</evidence>
<accession>A0AAE4NYK7</accession>
<reference evidence="1 2" key="1">
    <citation type="submission" date="2023-08" db="EMBL/GenBank/DDBJ databases">
        <title>Draft genome sequence of Thermococcus waiotapuensis WT1T, a thermophilic sulphur-dependent archaeon from order Thermococcales.</title>
        <authorList>
            <person name="Manners S.H."/>
            <person name="Carere C.R."/>
            <person name="Dhami M.K."/>
            <person name="Dobson R.C.J."/>
            <person name="Stott M.B."/>
        </authorList>
    </citation>
    <scope>NUCLEOTIDE SEQUENCE [LARGE SCALE GENOMIC DNA]</scope>
    <source>
        <strain evidence="1 2">WT1</strain>
    </source>
</reference>
<dbReference type="Pfam" id="PF03747">
    <property type="entry name" value="ADP_ribosyl_GH"/>
    <property type="match status" value="1"/>
</dbReference>
<keyword evidence="2" id="KW-1185">Reference proteome</keyword>
<dbReference type="EMBL" id="JAVDZE010000006">
    <property type="protein sequence ID" value="MDV3104686.1"/>
    <property type="molecule type" value="Genomic_DNA"/>
</dbReference>
<dbReference type="SUPFAM" id="SSF101478">
    <property type="entry name" value="ADP-ribosylglycohydrolase"/>
    <property type="match status" value="1"/>
</dbReference>
<sequence>MLDGLWSDDSSLTLATAHALKDGYSLERIARNFISWYYDGEFTPRGYAFDEDLTTSRAIERLAEGVSP</sequence>